<feature type="region of interest" description="Disordered" evidence="7">
    <location>
        <begin position="7"/>
        <end position="41"/>
    </location>
</feature>
<name>A0A0C4E0S4_MAGP6</name>
<dbReference type="GO" id="GO:0006508">
    <property type="term" value="P:proteolysis"/>
    <property type="evidence" value="ECO:0007669"/>
    <property type="project" value="UniProtKB-KW"/>
</dbReference>
<dbReference type="AlphaFoldDB" id="A0A0C4E0S4"/>
<proteinExistence type="inferred from homology"/>
<feature type="compositionally biased region" description="Polar residues" evidence="7">
    <location>
        <begin position="8"/>
        <end position="25"/>
    </location>
</feature>
<reference evidence="9" key="4">
    <citation type="journal article" date="2015" name="G3 (Bethesda)">
        <title>Genome sequences of three phytopathogenic species of the Magnaporthaceae family of fungi.</title>
        <authorList>
            <person name="Okagaki L.H."/>
            <person name="Nunes C.C."/>
            <person name="Sailsbery J."/>
            <person name="Clay B."/>
            <person name="Brown D."/>
            <person name="John T."/>
            <person name="Oh Y."/>
            <person name="Young N."/>
            <person name="Fitzgerald M."/>
            <person name="Haas B.J."/>
            <person name="Zeng Q."/>
            <person name="Young S."/>
            <person name="Adiconis X."/>
            <person name="Fan L."/>
            <person name="Levin J.Z."/>
            <person name="Mitchell T.K."/>
            <person name="Okubara P.A."/>
            <person name="Farman M.L."/>
            <person name="Kohn L.M."/>
            <person name="Birren B."/>
            <person name="Ma L.-J."/>
            <person name="Dean R.A."/>
        </authorList>
    </citation>
    <scope>NUCLEOTIDE SEQUENCE</scope>
    <source>
        <strain evidence="9">ATCC 64411 / 73-15</strain>
    </source>
</reference>
<dbReference type="Gene3D" id="2.40.10.10">
    <property type="entry name" value="Trypsin-like serine proteases"/>
    <property type="match status" value="2"/>
</dbReference>
<dbReference type="EMBL" id="GL876970">
    <property type="protein sequence ID" value="KLU86951.1"/>
    <property type="molecule type" value="Genomic_DNA"/>
</dbReference>
<dbReference type="EMBL" id="ADBL01001426">
    <property type="status" value="NOT_ANNOTATED_CDS"/>
    <property type="molecule type" value="Genomic_DNA"/>
</dbReference>
<dbReference type="PRINTS" id="PR00839">
    <property type="entry name" value="V8PROTEASE"/>
</dbReference>
<dbReference type="eggNOG" id="ENOG502SN2K">
    <property type="taxonomic scope" value="Eukaryota"/>
</dbReference>
<feature type="compositionally biased region" description="Basic and acidic residues" evidence="7">
    <location>
        <begin position="26"/>
        <end position="37"/>
    </location>
</feature>
<reference evidence="10" key="1">
    <citation type="submission" date="2010-05" db="EMBL/GenBank/DDBJ databases">
        <title>The genome sequence of Magnaporthe poae strain ATCC 64411.</title>
        <authorList>
            <person name="Ma L.-J."/>
            <person name="Dead R."/>
            <person name="Young S."/>
            <person name="Zeng Q."/>
            <person name="Koehrsen M."/>
            <person name="Alvarado L."/>
            <person name="Berlin A."/>
            <person name="Chapman S.B."/>
            <person name="Chen Z."/>
            <person name="Freedman E."/>
            <person name="Gellesch M."/>
            <person name="Goldberg J."/>
            <person name="Griggs A."/>
            <person name="Gujja S."/>
            <person name="Heilman E.R."/>
            <person name="Heiman D."/>
            <person name="Hepburn T."/>
            <person name="Howarth C."/>
            <person name="Jen D."/>
            <person name="Larson L."/>
            <person name="Mehta T."/>
            <person name="Neiman D."/>
            <person name="Pearson M."/>
            <person name="Roberts A."/>
            <person name="Saif S."/>
            <person name="Shea T."/>
            <person name="Shenoy N."/>
            <person name="Sisk P."/>
            <person name="Stolte C."/>
            <person name="Sykes S."/>
            <person name="Walk T."/>
            <person name="White J."/>
            <person name="Yandava C."/>
            <person name="Haas B."/>
            <person name="Nusbaum C."/>
            <person name="Birren B."/>
        </authorList>
    </citation>
    <scope>NUCLEOTIDE SEQUENCE [LARGE SCALE GENOMIC DNA]</scope>
    <source>
        <strain evidence="10">ATCC 64411 / 73-15</strain>
    </source>
</reference>
<feature type="compositionally biased region" description="Low complexity" evidence="7">
    <location>
        <begin position="321"/>
        <end position="334"/>
    </location>
</feature>
<dbReference type="PANTHER" id="PTHR15462:SF8">
    <property type="entry name" value="SERINE PROTEASE"/>
    <property type="match status" value="1"/>
</dbReference>
<evidence type="ECO:0000256" key="6">
    <source>
        <dbReference type="RuleBase" id="RU004296"/>
    </source>
</evidence>
<protein>
    <recommendedName>
        <fullName evidence="6">Serine protease</fullName>
        <ecNumber evidence="6">3.4.21.-</ecNumber>
    </recommendedName>
</protein>
<dbReference type="PANTHER" id="PTHR15462">
    <property type="entry name" value="SERINE PROTEASE"/>
    <property type="match status" value="1"/>
</dbReference>
<keyword evidence="5 6" id="KW-0720">Serine protease</keyword>
<reference evidence="8" key="3">
    <citation type="submission" date="2011-03" db="EMBL/GenBank/DDBJ databases">
        <title>Annotation of Magnaporthe poae ATCC 64411.</title>
        <authorList>
            <person name="Ma L.-J."/>
            <person name="Dead R."/>
            <person name="Young S.K."/>
            <person name="Zeng Q."/>
            <person name="Gargeya S."/>
            <person name="Fitzgerald M."/>
            <person name="Haas B."/>
            <person name="Abouelleil A."/>
            <person name="Alvarado L."/>
            <person name="Arachchi H.M."/>
            <person name="Berlin A."/>
            <person name="Brown A."/>
            <person name="Chapman S.B."/>
            <person name="Chen Z."/>
            <person name="Dunbar C."/>
            <person name="Freedman E."/>
            <person name="Gearin G."/>
            <person name="Gellesch M."/>
            <person name="Goldberg J."/>
            <person name="Griggs A."/>
            <person name="Gujja S."/>
            <person name="Heiman D."/>
            <person name="Howarth C."/>
            <person name="Larson L."/>
            <person name="Lui A."/>
            <person name="MacDonald P.J.P."/>
            <person name="Mehta T."/>
            <person name="Montmayeur A."/>
            <person name="Murphy C."/>
            <person name="Neiman D."/>
            <person name="Pearson M."/>
            <person name="Priest M."/>
            <person name="Roberts A."/>
            <person name="Saif S."/>
            <person name="Shea T."/>
            <person name="Shenoy N."/>
            <person name="Sisk P."/>
            <person name="Stolte C."/>
            <person name="Sykes S."/>
            <person name="Yandava C."/>
            <person name="Wortman J."/>
            <person name="Nusbaum C."/>
            <person name="Birren B."/>
        </authorList>
    </citation>
    <scope>NUCLEOTIDE SEQUENCE</scope>
    <source>
        <strain evidence="8">ATCC 64411</strain>
    </source>
</reference>
<keyword evidence="10" id="KW-1185">Reference proteome</keyword>
<feature type="region of interest" description="Disordered" evidence="7">
    <location>
        <begin position="720"/>
        <end position="764"/>
    </location>
</feature>
<gene>
    <name evidence="8" type="ORF">MAPG_05958</name>
</gene>
<dbReference type="EnsemblFungi" id="MAPG_05958T0">
    <property type="protein sequence ID" value="MAPG_05958T0"/>
    <property type="gene ID" value="MAPG_05958"/>
</dbReference>
<evidence type="ECO:0000256" key="3">
    <source>
        <dbReference type="ARBA" id="ARBA00022729"/>
    </source>
</evidence>
<dbReference type="STRING" id="644358.A0A0C4E0S4"/>
<keyword evidence="4 6" id="KW-0378">Hydrolase</keyword>
<evidence type="ECO:0000256" key="5">
    <source>
        <dbReference type="ARBA" id="ARBA00022825"/>
    </source>
</evidence>
<evidence type="ECO:0000313" key="10">
    <source>
        <dbReference type="Proteomes" id="UP000011715"/>
    </source>
</evidence>
<dbReference type="VEuPathDB" id="FungiDB:MAPG_05958"/>
<reference evidence="8" key="2">
    <citation type="submission" date="2010-05" db="EMBL/GenBank/DDBJ databases">
        <title>The Genome Sequence of Magnaporthe poae strain ATCC 64411.</title>
        <authorList>
            <consortium name="The Broad Institute Genome Sequencing Platform"/>
            <consortium name="Broad Institute Genome Sequencing Center for Infectious Disease"/>
            <person name="Ma L.-J."/>
            <person name="Dead R."/>
            <person name="Young S."/>
            <person name="Zeng Q."/>
            <person name="Koehrsen M."/>
            <person name="Alvarado L."/>
            <person name="Berlin A."/>
            <person name="Chapman S.B."/>
            <person name="Chen Z."/>
            <person name="Freedman E."/>
            <person name="Gellesch M."/>
            <person name="Goldberg J."/>
            <person name="Griggs A."/>
            <person name="Gujja S."/>
            <person name="Heilman E.R."/>
            <person name="Heiman D."/>
            <person name="Hepburn T."/>
            <person name="Howarth C."/>
            <person name="Jen D."/>
            <person name="Larson L."/>
            <person name="Mehta T."/>
            <person name="Neiman D."/>
            <person name="Pearson M."/>
            <person name="Roberts A."/>
            <person name="Saif S."/>
            <person name="Shea T."/>
            <person name="Shenoy N."/>
            <person name="Sisk P."/>
            <person name="Stolte C."/>
            <person name="Sykes S."/>
            <person name="Walk T."/>
            <person name="White J."/>
            <person name="Yandava C."/>
            <person name="Haas B."/>
            <person name="Nusbaum C."/>
            <person name="Birren B."/>
        </authorList>
    </citation>
    <scope>NUCLEOTIDE SEQUENCE</scope>
    <source>
        <strain evidence="8">ATCC 64411</strain>
    </source>
</reference>
<dbReference type="InterPro" id="IPR050966">
    <property type="entry name" value="Glutamyl_endopeptidase"/>
</dbReference>
<feature type="region of interest" description="Disordered" evidence="7">
    <location>
        <begin position="312"/>
        <end position="339"/>
    </location>
</feature>
<keyword evidence="2 6" id="KW-0645">Protease</keyword>
<dbReference type="InterPro" id="IPR043504">
    <property type="entry name" value="Peptidase_S1_PA_chymotrypsin"/>
</dbReference>
<evidence type="ECO:0000313" key="9">
    <source>
        <dbReference type="EnsemblFungi" id="MAPG_05958T0"/>
    </source>
</evidence>
<organism evidence="9 10">
    <name type="scientific">Magnaporthiopsis poae (strain ATCC 64411 / 73-15)</name>
    <name type="common">Kentucky bluegrass fungus</name>
    <name type="synonym">Magnaporthe poae</name>
    <dbReference type="NCBI Taxonomy" id="644358"/>
    <lineage>
        <taxon>Eukaryota</taxon>
        <taxon>Fungi</taxon>
        <taxon>Dikarya</taxon>
        <taxon>Ascomycota</taxon>
        <taxon>Pezizomycotina</taxon>
        <taxon>Sordariomycetes</taxon>
        <taxon>Sordariomycetidae</taxon>
        <taxon>Magnaporthales</taxon>
        <taxon>Magnaporthaceae</taxon>
        <taxon>Magnaporthiopsis</taxon>
    </lineage>
</organism>
<sequence length="764" mass="80901">MAQAAVWTLSTASGEESMPVPSQDNYSREHGGEDRGESIIGVDGRMPVYPQLYQDGGPYRSVVKIQTRFRNAQTGAPVWMMGSGWLIEPNLVVTAGHVAYDWTQNFKEAQEIRCYIGYRGRASIPTTSEDEGSDGKTPAVQGRLATKVVTTAQWIQNNNDRTRTKDVAFLQLDKPFKGNLNLFKYTNATPPSASGVILGVVGYPGDKSLGSESGAEMYEQFAPTDYNIAKNKNNMIEYKVSTFGGQSGAPIIRREDGLVIGTHCYGGGGGDGNSGNSIGGTYGNNYSAFIGVFSMRVAAAKSGKAVLVPLGETTANGTGKNQSRGNGSNGSSQGAECIPARGGDTEGFLDIIGGLIGTALPIAGSVIGGPIGGAVAGVASSVIGALTGAESMEDDGSVSSAAPDRAVLAEAALQTIMALNDGPEVDRLLDHVREICKDGVPNLDGIASKLRPVLTKHVAQMAVQAMNQNETVLHPPAEAAVDDPVRRPLKENRTESELSSDYKGKDLYECLMTPTIPVPGEEAFLDHLGPLISKALRAAKPIASQVAKKAVEKYGPQVIAAITGTLGGAESSMDDEDMLNDGAVHILLGRAYVADASLQALSSLSKSDLQKLKLSPEVAREHGLHEEGVIDFLKTAAQTLGPLALQTGKAIAPIALDCFKNAIAGESAAVNDNNNSGGSSSNRHLSVRDRLSNNARKRSMPRLNDAFKVSGPGLFLCEQVEEYDDGEEEKVEEQPSYRMMRRRSIDSNPDGLIPSYSPPPLPRY</sequence>
<evidence type="ECO:0000256" key="1">
    <source>
        <dbReference type="ARBA" id="ARBA00008764"/>
    </source>
</evidence>
<keyword evidence="3" id="KW-0732">Signal</keyword>
<evidence type="ECO:0000256" key="7">
    <source>
        <dbReference type="SAM" id="MobiDB-lite"/>
    </source>
</evidence>
<accession>A0A0C4E0S4</accession>
<comment type="similarity">
    <text evidence="1 6">Belongs to the peptidase S1B family.</text>
</comment>
<dbReference type="OrthoDB" id="3693942at2759"/>
<dbReference type="GO" id="GO:0008236">
    <property type="term" value="F:serine-type peptidase activity"/>
    <property type="evidence" value="ECO:0007669"/>
    <property type="project" value="UniProtKB-KW"/>
</dbReference>
<dbReference type="InterPro" id="IPR008256">
    <property type="entry name" value="Peptidase_S1B"/>
</dbReference>
<feature type="compositionally biased region" description="Acidic residues" evidence="7">
    <location>
        <begin position="720"/>
        <end position="731"/>
    </location>
</feature>
<reference evidence="9" key="5">
    <citation type="submission" date="2015-06" db="UniProtKB">
        <authorList>
            <consortium name="EnsemblFungi"/>
        </authorList>
    </citation>
    <scope>IDENTIFICATION</scope>
    <source>
        <strain evidence="9">ATCC 64411</strain>
    </source>
</reference>
<dbReference type="InterPro" id="IPR009003">
    <property type="entry name" value="Peptidase_S1_PA"/>
</dbReference>
<dbReference type="Pfam" id="PF13365">
    <property type="entry name" value="Trypsin_2"/>
    <property type="match status" value="1"/>
</dbReference>
<dbReference type="EC" id="3.4.21.-" evidence="6"/>
<dbReference type="Proteomes" id="UP000011715">
    <property type="component" value="Unassembled WGS sequence"/>
</dbReference>
<evidence type="ECO:0000313" key="8">
    <source>
        <dbReference type="EMBL" id="KLU86951.1"/>
    </source>
</evidence>
<dbReference type="SUPFAM" id="SSF50494">
    <property type="entry name" value="Trypsin-like serine proteases"/>
    <property type="match status" value="1"/>
</dbReference>
<evidence type="ECO:0000256" key="4">
    <source>
        <dbReference type="ARBA" id="ARBA00022801"/>
    </source>
</evidence>
<dbReference type="OMA" id="MGSGWLI"/>
<evidence type="ECO:0000256" key="2">
    <source>
        <dbReference type="ARBA" id="ARBA00022670"/>
    </source>
</evidence>